<reference evidence="1" key="1">
    <citation type="submission" date="2020-01" db="EMBL/GenBank/DDBJ databases">
        <authorList>
            <person name="Meier V. D."/>
            <person name="Meier V D."/>
        </authorList>
    </citation>
    <scope>NUCLEOTIDE SEQUENCE</scope>
    <source>
        <strain evidence="1">HLG_WM_MAG_03</strain>
    </source>
</reference>
<dbReference type="EMBL" id="CACVAR010000389">
    <property type="protein sequence ID" value="CAA6825440.1"/>
    <property type="molecule type" value="Genomic_DNA"/>
</dbReference>
<sequence length="289" mass="32673">MNWFDNSNHKKIYPTKMFVNYLPEVSRENESKPQEKSIGGTLLSVALGAQNVALDMLLTAAPKLVEQGINFTAKTLESLAVDKAFPTIVQRNFDVINKEHLSLPSKITLVRGDFTPNNNIKGELFADGETKSRNQLILTANKELHIEIDIIQSKDKSAIYFQANSYFYAGKSPEGHKIDEMVLAFAFIPAGQSVVNPEQDFKNFLHFQALNPNEQYNFKSESGYDTSFQSSWMTTPFEKVIPYTIVVQIQEIHEGNSFAKLLQTIYVENQENIKTKLNRQISIGREGQA</sequence>
<name>A0A6S6U838_9BACT</name>
<organism evidence="1">
    <name type="scientific">uncultured Sulfurovum sp</name>
    <dbReference type="NCBI Taxonomy" id="269237"/>
    <lineage>
        <taxon>Bacteria</taxon>
        <taxon>Pseudomonadati</taxon>
        <taxon>Campylobacterota</taxon>
        <taxon>Epsilonproteobacteria</taxon>
        <taxon>Campylobacterales</taxon>
        <taxon>Sulfurovaceae</taxon>
        <taxon>Sulfurovum</taxon>
        <taxon>environmental samples</taxon>
    </lineage>
</organism>
<accession>A0A6S6U838</accession>
<proteinExistence type="predicted"/>
<gene>
    <name evidence="1" type="ORF">HELGO_WM62747</name>
</gene>
<protein>
    <submittedName>
        <fullName evidence="1">Uncharacterized protein</fullName>
    </submittedName>
</protein>
<evidence type="ECO:0000313" key="1">
    <source>
        <dbReference type="EMBL" id="CAA6825440.1"/>
    </source>
</evidence>
<dbReference type="AlphaFoldDB" id="A0A6S6U838"/>